<dbReference type="AlphaFoldDB" id="W0DR03"/>
<dbReference type="KEGG" id="tti:THITH_15360"/>
<comment type="similarity">
    <text evidence="1">Belongs to the EcnA/EcnB lipoprotein family.</text>
</comment>
<evidence type="ECO:0000256" key="4">
    <source>
        <dbReference type="ARBA" id="ARBA00023136"/>
    </source>
</evidence>
<dbReference type="Pfam" id="PF08085">
    <property type="entry name" value="Entericidin"/>
    <property type="match status" value="1"/>
</dbReference>
<dbReference type="STRING" id="713585.THITH_15360"/>
<name>W0DR03_9GAMM</name>
<gene>
    <name evidence="7" type="ORF">THITH_15360</name>
</gene>
<keyword evidence="6" id="KW-0449">Lipoprotein</keyword>
<evidence type="ECO:0000256" key="5">
    <source>
        <dbReference type="ARBA" id="ARBA00023139"/>
    </source>
</evidence>
<keyword evidence="4" id="KW-0472">Membrane</keyword>
<dbReference type="Proteomes" id="UP000005289">
    <property type="component" value="Chromosome"/>
</dbReference>
<evidence type="ECO:0000313" key="8">
    <source>
        <dbReference type="Proteomes" id="UP000005289"/>
    </source>
</evidence>
<evidence type="ECO:0000256" key="2">
    <source>
        <dbReference type="ARBA" id="ARBA00022475"/>
    </source>
</evidence>
<keyword evidence="2" id="KW-1003">Cell membrane</keyword>
<protein>
    <submittedName>
        <fullName evidence="7">Entericidin EcnAB</fullName>
    </submittedName>
</protein>
<dbReference type="HOGENOM" id="CLU_193827_6_0_6"/>
<dbReference type="GO" id="GO:0016020">
    <property type="term" value="C:membrane"/>
    <property type="evidence" value="ECO:0007669"/>
    <property type="project" value="InterPro"/>
</dbReference>
<accession>W0DR03</accession>
<evidence type="ECO:0000256" key="6">
    <source>
        <dbReference type="ARBA" id="ARBA00023288"/>
    </source>
</evidence>
<evidence type="ECO:0000256" key="3">
    <source>
        <dbReference type="ARBA" id="ARBA00022729"/>
    </source>
</evidence>
<dbReference type="RefSeq" id="WP_198019514.1">
    <property type="nucleotide sequence ID" value="NZ_CP007029.1"/>
</dbReference>
<organism evidence="7 8">
    <name type="scientific">Thioalkalivibrio paradoxus ARh 1</name>
    <dbReference type="NCBI Taxonomy" id="713585"/>
    <lineage>
        <taxon>Bacteria</taxon>
        <taxon>Pseudomonadati</taxon>
        <taxon>Pseudomonadota</taxon>
        <taxon>Gammaproteobacteria</taxon>
        <taxon>Chromatiales</taxon>
        <taxon>Ectothiorhodospiraceae</taxon>
        <taxon>Thioalkalivibrio</taxon>
    </lineage>
</organism>
<reference evidence="7 8" key="1">
    <citation type="submission" date="2013-12" db="EMBL/GenBank/DDBJ databases">
        <authorList>
            <consortium name="DOE Joint Genome Institute"/>
            <person name="Muyzer G."/>
            <person name="Huntemann M."/>
            <person name="Han J."/>
            <person name="Chen A."/>
            <person name="Kyrpides N."/>
            <person name="Mavromatis K."/>
            <person name="Markowitz V."/>
            <person name="Palaniappan K."/>
            <person name="Ivanova N."/>
            <person name="Schaumberg A."/>
            <person name="Pati A."/>
            <person name="Liolios K."/>
            <person name="Nordberg H.P."/>
            <person name="Cantor M.N."/>
            <person name="Hua S.X."/>
            <person name="Woyke T."/>
        </authorList>
    </citation>
    <scope>NUCLEOTIDE SEQUENCE [LARGE SCALE GENOMIC DNA]</scope>
    <source>
        <strain evidence="7 8">ARh 1</strain>
    </source>
</reference>
<keyword evidence="8" id="KW-1185">Reference proteome</keyword>
<evidence type="ECO:0000313" key="7">
    <source>
        <dbReference type="EMBL" id="AHE99428.1"/>
    </source>
</evidence>
<dbReference type="EMBL" id="CP007029">
    <property type="protein sequence ID" value="AHE99428.1"/>
    <property type="molecule type" value="Genomic_DNA"/>
</dbReference>
<dbReference type="GO" id="GO:0009636">
    <property type="term" value="P:response to toxic substance"/>
    <property type="evidence" value="ECO:0007669"/>
    <property type="project" value="InterPro"/>
</dbReference>
<evidence type="ECO:0000256" key="1">
    <source>
        <dbReference type="ARBA" id="ARBA00010296"/>
    </source>
</evidence>
<sequence>MMSWAVLLAGLAVFTVAGLGGCGTVEGFGKDVQKGGEAIERAAERRKPD</sequence>
<keyword evidence="5" id="KW-0564">Palmitate</keyword>
<dbReference type="InterPro" id="IPR012556">
    <property type="entry name" value="Entericidin"/>
</dbReference>
<proteinExistence type="inferred from homology"/>
<keyword evidence="3" id="KW-0732">Signal</keyword>